<dbReference type="InterPro" id="IPR021858">
    <property type="entry name" value="Fun_TF"/>
</dbReference>
<feature type="region of interest" description="Disordered" evidence="7">
    <location>
        <begin position="277"/>
        <end position="298"/>
    </location>
</feature>
<comment type="subcellular location">
    <subcellularLocation>
        <location evidence="1">Nucleus</location>
    </subcellularLocation>
</comment>
<dbReference type="PANTHER" id="PTHR37534">
    <property type="entry name" value="TRANSCRIPTIONAL ACTIVATOR PROTEIN UGA3"/>
    <property type="match status" value="1"/>
</dbReference>
<keyword evidence="5" id="KW-0804">Transcription</keyword>
<feature type="domain" description="Zn(2)-C6 fungal-type" evidence="8">
    <location>
        <begin position="1"/>
        <end position="27"/>
    </location>
</feature>
<dbReference type="Proteomes" id="UP001217918">
    <property type="component" value="Unassembled WGS sequence"/>
</dbReference>
<protein>
    <recommendedName>
        <fullName evidence="8">Zn(2)-C6 fungal-type domain-containing protein</fullName>
    </recommendedName>
</protein>
<dbReference type="GO" id="GO:0008270">
    <property type="term" value="F:zinc ion binding"/>
    <property type="evidence" value="ECO:0007669"/>
    <property type="project" value="InterPro"/>
</dbReference>
<feature type="compositionally biased region" description="Acidic residues" evidence="7">
    <location>
        <begin position="89"/>
        <end position="98"/>
    </location>
</feature>
<dbReference type="GO" id="GO:0045944">
    <property type="term" value="P:positive regulation of transcription by RNA polymerase II"/>
    <property type="evidence" value="ECO:0007669"/>
    <property type="project" value="TreeGrafter"/>
</dbReference>
<dbReference type="AlphaFoldDB" id="A0AAD9HXZ3"/>
<dbReference type="GO" id="GO:0000976">
    <property type="term" value="F:transcription cis-regulatory region binding"/>
    <property type="evidence" value="ECO:0007669"/>
    <property type="project" value="TreeGrafter"/>
</dbReference>
<keyword evidence="3" id="KW-0805">Transcription regulation</keyword>
<keyword evidence="2" id="KW-0862">Zinc</keyword>
<evidence type="ECO:0000313" key="9">
    <source>
        <dbReference type="EMBL" id="KAK2067583.1"/>
    </source>
</evidence>
<gene>
    <name evidence="9" type="ORF">P8C59_001309</name>
</gene>
<name>A0AAD9HXZ3_9PEZI</name>
<evidence type="ECO:0000256" key="4">
    <source>
        <dbReference type="ARBA" id="ARBA00023125"/>
    </source>
</evidence>
<feature type="region of interest" description="Disordered" evidence="7">
    <location>
        <begin position="394"/>
        <end position="413"/>
    </location>
</feature>
<dbReference type="Pfam" id="PF00172">
    <property type="entry name" value="Zn_clus"/>
    <property type="match status" value="1"/>
</dbReference>
<keyword evidence="4" id="KW-0238">DNA-binding</keyword>
<keyword evidence="10" id="KW-1185">Reference proteome</keyword>
<dbReference type="GO" id="GO:0000981">
    <property type="term" value="F:DNA-binding transcription factor activity, RNA polymerase II-specific"/>
    <property type="evidence" value="ECO:0007669"/>
    <property type="project" value="InterPro"/>
</dbReference>
<feature type="compositionally biased region" description="Basic and acidic residues" evidence="7">
    <location>
        <begin position="77"/>
        <end position="88"/>
    </location>
</feature>
<proteinExistence type="predicted"/>
<dbReference type="InterPro" id="IPR001138">
    <property type="entry name" value="Zn2Cys6_DnaBD"/>
</dbReference>
<evidence type="ECO:0000256" key="1">
    <source>
        <dbReference type="ARBA" id="ARBA00004123"/>
    </source>
</evidence>
<feature type="compositionally biased region" description="Low complexity" evidence="7">
    <location>
        <begin position="394"/>
        <end position="405"/>
    </location>
</feature>
<feature type="region of interest" description="Disordered" evidence="7">
    <location>
        <begin position="77"/>
        <end position="98"/>
    </location>
</feature>
<evidence type="ECO:0000256" key="5">
    <source>
        <dbReference type="ARBA" id="ARBA00023163"/>
    </source>
</evidence>
<dbReference type="SUPFAM" id="SSF57701">
    <property type="entry name" value="Zn2/Cys6 DNA-binding domain"/>
    <property type="match status" value="1"/>
</dbReference>
<evidence type="ECO:0000313" key="10">
    <source>
        <dbReference type="Proteomes" id="UP001217918"/>
    </source>
</evidence>
<evidence type="ECO:0000256" key="7">
    <source>
        <dbReference type="SAM" id="MobiDB-lite"/>
    </source>
</evidence>
<keyword evidence="6" id="KW-0539">Nucleus</keyword>
<dbReference type="SMART" id="SM00066">
    <property type="entry name" value="GAL4"/>
    <property type="match status" value="1"/>
</dbReference>
<evidence type="ECO:0000256" key="6">
    <source>
        <dbReference type="ARBA" id="ARBA00023242"/>
    </source>
</evidence>
<comment type="caution">
    <text evidence="9">The sequence shown here is derived from an EMBL/GenBank/DDBJ whole genome shotgun (WGS) entry which is preliminary data.</text>
</comment>
<evidence type="ECO:0000256" key="3">
    <source>
        <dbReference type="ARBA" id="ARBA00023015"/>
    </source>
</evidence>
<accession>A0AAD9HXZ3</accession>
<sequence length="666" mass="73876">MTCRKRRIKCDEAKPTCNNCQKSKRQCEGYSQRLTFKEPLGAPFPHAALFGHPLYRGYAPSATFKFEQNSFTSAKRRPENHDYWHSDDEASMGESDDEALSDIDDIDLQSSDLGIVESQRLGKTAPKGGTSLEELQAGLRSNSNWLQTYMPSSADSPLNDEETAVVFWYFVNVTGPGISSHERHPFDALSMSRGQPVPRSKQHIWTYTFPVIALHHPALMQAMLALGQPYGSQGYNNFTDDPASLFSMDDVDPGLVAHITGQPVVAFAGASEDGLDQGLRAGHNHTHSTPRPSTREYTERDVKDYESLTDLFWWFCKMDIYQSVLGGTRLFMEYEFWTQVAPRAPFGRIDAVYGTFDHLMLLMGRLANFASKDLARKKRARCAEAAITGFASPRYSSPAASESSSVQEKSLETASEEAMEEWQQILRVFQDFERWLIKPESKFGPVASAHVVDPTTPFGTALSYRSNSIAGIWMNYYVGCIILQRCHPHMPPAAMAAAAKAAGKTALFAGNIARIAAGLRNDAPDRGRGQIGLALGSAFIESSFCLFVAGVQYQDPAQRTWLVNRLRTIAKLTGWMSARQIADGCESAWVKAASLGNGPAYEPAPLSEGPNYPVDILASPRRIDRRMLEVDREDERIVLARTERAHYALGLLAVEQDLEKLDLGES</sequence>
<organism evidence="9 10">
    <name type="scientific">Phyllachora maydis</name>
    <dbReference type="NCBI Taxonomy" id="1825666"/>
    <lineage>
        <taxon>Eukaryota</taxon>
        <taxon>Fungi</taxon>
        <taxon>Dikarya</taxon>
        <taxon>Ascomycota</taxon>
        <taxon>Pezizomycotina</taxon>
        <taxon>Sordariomycetes</taxon>
        <taxon>Sordariomycetidae</taxon>
        <taxon>Phyllachorales</taxon>
        <taxon>Phyllachoraceae</taxon>
        <taxon>Phyllachora</taxon>
    </lineage>
</organism>
<dbReference type="InterPro" id="IPR036864">
    <property type="entry name" value="Zn2-C6_fun-type_DNA-bd_sf"/>
</dbReference>
<dbReference type="Pfam" id="PF11951">
    <property type="entry name" value="Fungal_trans_2"/>
    <property type="match status" value="1"/>
</dbReference>
<dbReference type="EMBL" id="JAQQPM010000001">
    <property type="protein sequence ID" value="KAK2067583.1"/>
    <property type="molecule type" value="Genomic_DNA"/>
</dbReference>
<reference evidence="9" key="1">
    <citation type="journal article" date="2023" name="Mol. Plant Microbe Interact.">
        <title>Elucidating the Obligate Nature and Biological Capacity of an Invasive Fungal Corn Pathogen.</title>
        <authorList>
            <person name="MacCready J.S."/>
            <person name="Roggenkamp E.M."/>
            <person name="Gdanetz K."/>
            <person name="Chilvers M.I."/>
        </authorList>
    </citation>
    <scope>NUCLEOTIDE SEQUENCE</scope>
    <source>
        <strain evidence="9">PM02</strain>
    </source>
</reference>
<evidence type="ECO:0000256" key="2">
    <source>
        <dbReference type="ARBA" id="ARBA00022833"/>
    </source>
</evidence>
<dbReference type="CDD" id="cd00067">
    <property type="entry name" value="GAL4"/>
    <property type="match status" value="1"/>
</dbReference>
<dbReference type="Gene3D" id="4.10.240.10">
    <property type="entry name" value="Zn(2)-C6 fungal-type DNA-binding domain"/>
    <property type="match status" value="1"/>
</dbReference>
<evidence type="ECO:0000259" key="8">
    <source>
        <dbReference type="PROSITE" id="PS50048"/>
    </source>
</evidence>
<dbReference type="GO" id="GO:0005634">
    <property type="term" value="C:nucleus"/>
    <property type="evidence" value="ECO:0007669"/>
    <property type="project" value="UniProtKB-SubCell"/>
</dbReference>
<dbReference type="PROSITE" id="PS50048">
    <property type="entry name" value="ZN2_CY6_FUNGAL_2"/>
    <property type="match status" value="1"/>
</dbReference>
<dbReference type="PANTHER" id="PTHR37534:SF23">
    <property type="entry name" value="ZN(II)2CYS6 TRANSCRIPTION FACTOR (EUROFUNG)"/>
    <property type="match status" value="1"/>
</dbReference>